<dbReference type="InterPro" id="IPR046644">
    <property type="entry name" value="DUF6756"/>
</dbReference>
<proteinExistence type="predicted"/>
<reference evidence="2" key="1">
    <citation type="journal article" date="2019" name="Int. J. Syst. Evol. Microbiol.">
        <title>The Global Catalogue of Microorganisms (GCM) 10K type strain sequencing project: providing services to taxonomists for standard genome sequencing and annotation.</title>
        <authorList>
            <consortium name="The Broad Institute Genomics Platform"/>
            <consortium name="The Broad Institute Genome Sequencing Center for Infectious Disease"/>
            <person name="Wu L."/>
            <person name="Ma J."/>
        </authorList>
    </citation>
    <scope>NUCLEOTIDE SEQUENCE [LARGE SCALE GENOMIC DNA]</scope>
    <source>
        <strain evidence="2">JCM 30331</strain>
    </source>
</reference>
<accession>A0ABQ2F5G6</accession>
<gene>
    <name evidence="1" type="ORF">GCM10008955_40980</name>
</gene>
<dbReference type="Proteomes" id="UP000647587">
    <property type="component" value="Unassembled WGS sequence"/>
</dbReference>
<dbReference type="EMBL" id="BMPP01000036">
    <property type="protein sequence ID" value="GGK42969.1"/>
    <property type="molecule type" value="Genomic_DNA"/>
</dbReference>
<dbReference type="RefSeq" id="WP_189012120.1">
    <property type="nucleotide sequence ID" value="NZ_BMPP01000036.1"/>
</dbReference>
<name>A0ABQ2F5G6_9DEIO</name>
<evidence type="ECO:0000313" key="1">
    <source>
        <dbReference type="EMBL" id="GGK42969.1"/>
    </source>
</evidence>
<organism evidence="1 2">
    <name type="scientific">Deinococcus malanensis</name>
    <dbReference type="NCBI Taxonomy" id="1706855"/>
    <lineage>
        <taxon>Bacteria</taxon>
        <taxon>Thermotogati</taxon>
        <taxon>Deinococcota</taxon>
        <taxon>Deinococci</taxon>
        <taxon>Deinococcales</taxon>
        <taxon>Deinococcaceae</taxon>
        <taxon>Deinococcus</taxon>
    </lineage>
</organism>
<evidence type="ECO:0000313" key="2">
    <source>
        <dbReference type="Proteomes" id="UP000647587"/>
    </source>
</evidence>
<dbReference type="Pfam" id="PF20541">
    <property type="entry name" value="DUF6756"/>
    <property type="match status" value="1"/>
</dbReference>
<keyword evidence="2" id="KW-1185">Reference proteome</keyword>
<protein>
    <submittedName>
        <fullName evidence="1">Uncharacterized protein</fullName>
    </submittedName>
</protein>
<comment type="caution">
    <text evidence="1">The sequence shown here is derived from an EMBL/GenBank/DDBJ whole genome shotgun (WGS) entry which is preliminary data.</text>
</comment>
<sequence>MRDEISEVLRALGIAPEALAPVRLTQYERVLNTILNTFTTYGSRGRDQFWLWEGFKGEQAHAMLPEPLDPALLLQFVAPDERVWFVTEDWGGTKRDGHYWVFEGQTRAITQLLQELFAFEYYLVAKDFSWLLCENHHNTLIGVGPTMVSRVRAFESARQQNLQA</sequence>